<dbReference type="SMART" id="SM00397">
    <property type="entry name" value="t_SNARE"/>
    <property type="match status" value="1"/>
</dbReference>
<dbReference type="FunCoup" id="A0A4Q1BRJ0">
    <property type="interactions" value="14"/>
</dbReference>
<keyword evidence="3 7" id="KW-0812">Transmembrane</keyword>
<accession>A0A4Q1BRJ0</accession>
<keyword evidence="5 7" id="KW-0472">Membrane</keyword>
<dbReference type="InterPro" id="IPR000727">
    <property type="entry name" value="T_SNARE_dom"/>
</dbReference>
<dbReference type="AlphaFoldDB" id="A0A4Q1BRJ0"/>
<proteinExistence type="predicted"/>
<feature type="compositionally biased region" description="Polar residues" evidence="6">
    <location>
        <begin position="115"/>
        <end position="138"/>
    </location>
</feature>
<dbReference type="GO" id="GO:0012505">
    <property type="term" value="C:endomembrane system"/>
    <property type="evidence" value="ECO:0007669"/>
    <property type="project" value="UniProtKB-ARBA"/>
</dbReference>
<evidence type="ECO:0000256" key="3">
    <source>
        <dbReference type="ARBA" id="ARBA00022692"/>
    </source>
</evidence>
<sequence length="268" mass="29634">MPPSIPSTQQRLTTTSTLILERSRIISLSLPSNPSAQAQIVRNLTSIRSDLSQLSDEAALETSGLQVGKRPATPRVVHEIKELERGYDRLLSMLGEDKVGEVLVRGLQRERKVSSSDPVKSISPPQLSQNSIASTSNLIPILSVDPPTPNNPLDSDPDYDSEEEGGKTPQELLQTQQVMMDDQDERLNLLSHSLHRQNHLSIQIGSELDLHHDLLEETDLAMDRTTARLGKARRRLDKVAGEAKKYGSTVTIVGLIFVLLILIIVFKT</sequence>
<dbReference type="GO" id="GO:0005737">
    <property type="term" value="C:cytoplasm"/>
    <property type="evidence" value="ECO:0007669"/>
    <property type="project" value="UniProtKB-ARBA"/>
</dbReference>
<reference evidence="9 10" key="1">
    <citation type="submission" date="2016-06" db="EMBL/GenBank/DDBJ databases">
        <title>Evolution of pathogenesis and genome organization in the Tremellales.</title>
        <authorList>
            <person name="Cuomo C."/>
            <person name="Litvintseva A."/>
            <person name="Heitman J."/>
            <person name="Chen Y."/>
            <person name="Sun S."/>
            <person name="Springer D."/>
            <person name="Dromer F."/>
            <person name="Young S."/>
            <person name="Zeng Q."/>
            <person name="Chapman S."/>
            <person name="Gujja S."/>
            <person name="Saif S."/>
            <person name="Birren B."/>
        </authorList>
    </citation>
    <scope>NUCLEOTIDE SEQUENCE [LARGE SCALE GENOMIC DNA]</scope>
    <source>
        <strain evidence="9 10">ATCC 28783</strain>
    </source>
</reference>
<dbReference type="SUPFAM" id="SSF58038">
    <property type="entry name" value="SNARE fusion complex"/>
    <property type="match status" value="1"/>
</dbReference>
<keyword evidence="2" id="KW-0813">Transport</keyword>
<dbReference type="OrthoDB" id="244190at2759"/>
<dbReference type="Proteomes" id="UP000289152">
    <property type="component" value="Unassembled WGS sequence"/>
</dbReference>
<evidence type="ECO:0000256" key="6">
    <source>
        <dbReference type="SAM" id="MobiDB-lite"/>
    </source>
</evidence>
<feature type="transmembrane region" description="Helical" evidence="7">
    <location>
        <begin position="246"/>
        <end position="266"/>
    </location>
</feature>
<dbReference type="GO" id="GO:0016020">
    <property type="term" value="C:membrane"/>
    <property type="evidence" value="ECO:0007669"/>
    <property type="project" value="UniProtKB-SubCell"/>
</dbReference>
<dbReference type="InParanoid" id="A0A4Q1BRJ0"/>
<protein>
    <recommendedName>
        <fullName evidence="8">t-SNARE coiled-coil homology domain-containing protein</fullName>
    </recommendedName>
</protein>
<evidence type="ECO:0000256" key="1">
    <source>
        <dbReference type="ARBA" id="ARBA00004167"/>
    </source>
</evidence>
<keyword evidence="4 7" id="KW-1133">Transmembrane helix</keyword>
<evidence type="ECO:0000256" key="7">
    <source>
        <dbReference type="SAM" id="Phobius"/>
    </source>
</evidence>
<dbReference type="PANTHER" id="PTHR12791">
    <property type="entry name" value="GOLGI SNARE BET1-RELATED"/>
    <property type="match status" value="1"/>
</dbReference>
<evidence type="ECO:0000259" key="8">
    <source>
        <dbReference type="PROSITE" id="PS50192"/>
    </source>
</evidence>
<organism evidence="9 10">
    <name type="scientific">Tremella mesenterica</name>
    <name type="common">Jelly fungus</name>
    <dbReference type="NCBI Taxonomy" id="5217"/>
    <lineage>
        <taxon>Eukaryota</taxon>
        <taxon>Fungi</taxon>
        <taxon>Dikarya</taxon>
        <taxon>Basidiomycota</taxon>
        <taxon>Agaricomycotina</taxon>
        <taxon>Tremellomycetes</taxon>
        <taxon>Tremellales</taxon>
        <taxon>Tremellaceae</taxon>
        <taxon>Tremella</taxon>
    </lineage>
</organism>
<evidence type="ECO:0000313" key="10">
    <source>
        <dbReference type="Proteomes" id="UP000289152"/>
    </source>
</evidence>
<comment type="caution">
    <text evidence="9">The sequence shown here is derived from an EMBL/GenBank/DDBJ whole genome shotgun (WGS) entry which is preliminary data.</text>
</comment>
<dbReference type="CDD" id="cd15859">
    <property type="entry name" value="SNARE_SYN8"/>
    <property type="match status" value="1"/>
</dbReference>
<evidence type="ECO:0000313" key="9">
    <source>
        <dbReference type="EMBL" id="RXK40512.1"/>
    </source>
</evidence>
<name>A0A4Q1BRJ0_TREME</name>
<dbReference type="STRING" id="5217.A0A4Q1BRJ0"/>
<comment type="subcellular location">
    <subcellularLocation>
        <location evidence="1">Membrane</location>
        <topology evidence="1">Single-pass membrane protein</topology>
    </subcellularLocation>
</comment>
<feature type="region of interest" description="Disordered" evidence="6">
    <location>
        <begin position="109"/>
        <end position="168"/>
    </location>
</feature>
<feature type="domain" description="T-SNARE coiled-coil homology" evidence="8">
    <location>
        <begin position="177"/>
        <end position="239"/>
    </location>
</feature>
<dbReference type="EMBL" id="SDIL01000017">
    <property type="protein sequence ID" value="RXK40512.1"/>
    <property type="molecule type" value="Genomic_DNA"/>
</dbReference>
<dbReference type="Gene3D" id="1.20.5.110">
    <property type="match status" value="1"/>
</dbReference>
<dbReference type="PROSITE" id="PS50192">
    <property type="entry name" value="T_SNARE"/>
    <property type="match status" value="1"/>
</dbReference>
<keyword evidence="10" id="KW-1185">Reference proteome</keyword>
<evidence type="ECO:0000256" key="5">
    <source>
        <dbReference type="ARBA" id="ARBA00023136"/>
    </source>
</evidence>
<gene>
    <name evidence="9" type="ORF">M231_02164</name>
</gene>
<evidence type="ECO:0000256" key="2">
    <source>
        <dbReference type="ARBA" id="ARBA00022448"/>
    </source>
</evidence>
<dbReference type="VEuPathDB" id="FungiDB:TREMEDRAFT_66698"/>
<evidence type="ECO:0000256" key="4">
    <source>
        <dbReference type="ARBA" id="ARBA00022989"/>
    </source>
</evidence>